<feature type="compositionally biased region" description="Polar residues" evidence="1">
    <location>
        <begin position="105"/>
        <end position="116"/>
    </location>
</feature>
<feature type="non-terminal residue" evidence="2">
    <location>
        <position position="173"/>
    </location>
</feature>
<accession>A0A9P6K9F2</accession>
<evidence type="ECO:0000313" key="2">
    <source>
        <dbReference type="EMBL" id="KAF9571146.1"/>
    </source>
</evidence>
<dbReference type="AlphaFoldDB" id="A0A9P6K9F2"/>
<organism evidence="2 3">
    <name type="scientific">Lunasporangiospora selenospora</name>
    <dbReference type="NCBI Taxonomy" id="979761"/>
    <lineage>
        <taxon>Eukaryota</taxon>
        <taxon>Fungi</taxon>
        <taxon>Fungi incertae sedis</taxon>
        <taxon>Mucoromycota</taxon>
        <taxon>Mortierellomycotina</taxon>
        <taxon>Mortierellomycetes</taxon>
        <taxon>Mortierellales</taxon>
        <taxon>Mortierellaceae</taxon>
        <taxon>Lunasporangiospora</taxon>
    </lineage>
</organism>
<feature type="compositionally biased region" description="Basic and acidic residues" evidence="1">
    <location>
        <begin position="72"/>
        <end position="85"/>
    </location>
</feature>
<evidence type="ECO:0000313" key="3">
    <source>
        <dbReference type="Proteomes" id="UP000780801"/>
    </source>
</evidence>
<evidence type="ECO:0000256" key="1">
    <source>
        <dbReference type="SAM" id="MobiDB-lite"/>
    </source>
</evidence>
<protein>
    <submittedName>
        <fullName evidence="2">Uncharacterized protein</fullName>
    </submittedName>
</protein>
<dbReference type="Proteomes" id="UP000780801">
    <property type="component" value="Unassembled WGS sequence"/>
</dbReference>
<dbReference type="EMBL" id="JAABOA010006033">
    <property type="protein sequence ID" value="KAF9571146.1"/>
    <property type="molecule type" value="Genomic_DNA"/>
</dbReference>
<gene>
    <name evidence="2" type="ORF">BGW38_008672</name>
</gene>
<comment type="caution">
    <text evidence="2">The sequence shown here is derived from an EMBL/GenBank/DDBJ whole genome shotgun (WGS) entry which is preliminary data.</text>
</comment>
<sequence>MARRDHSVSSSPSTRQFSTFDINIEYISTSQLPVGGLPAYRNSLRSSANPDLPPGSLENLSVNGHPGTPARRSPEPTHDHRRFSSHDSTGVYPPIPPRPKINNPTNANGIASSSRAGNMRPHSVQYVPGAQHQGWAAQPSAIDDPSTRPTRPMTIHEDTHTNGSQSNALLSND</sequence>
<reference evidence="2" key="1">
    <citation type="journal article" date="2020" name="Fungal Divers.">
        <title>Resolving the Mortierellaceae phylogeny through synthesis of multi-gene phylogenetics and phylogenomics.</title>
        <authorList>
            <person name="Vandepol N."/>
            <person name="Liber J."/>
            <person name="Desiro A."/>
            <person name="Na H."/>
            <person name="Kennedy M."/>
            <person name="Barry K."/>
            <person name="Grigoriev I.V."/>
            <person name="Miller A.N."/>
            <person name="O'Donnell K."/>
            <person name="Stajich J.E."/>
            <person name="Bonito G."/>
        </authorList>
    </citation>
    <scope>NUCLEOTIDE SEQUENCE</scope>
    <source>
        <strain evidence="2">KOD1015</strain>
    </source>
</reference>
<name>A0A9P6K9F2_9FUNG</name>
<proteinExistence type="predicted"/>
<feature type="region of interest" description="Disordered" evidence="1">
    <location>
        <begin position="31"/>
        <end position="173"/>
    </location>
</feature>
<keyword evidence="3" id="KW-1185">Reference proteome</keyword>
<feature type="compositionally biased region" description="Polar residues" evidence="1">
    <location>
        <begin position="161"/>
        <end position="173"/>
    </location>
</feature>